<dbReference type="InterPro" id="IPR018299">
    <property type="entry name" value="Alkaline_phosphatase_AS"/>
</dbReference>
<keyword evidence="10" id="KW-0175">Coiled coil</keyword>
<evidence type="ECO:0000256" key="8">
    <source>
        <dbReference type="PIRSR" id="PIRSR601952-2"/>
    </source>
</evidence>
<keyword evidence="11" id="KW-0732">Signal</keyword>
<feature type="chain" id="PRO_5030620019" evidence="11">
    <location>
        <begin position="19"/>
        <end position="456"/>
    </location>
</feature>
<protein>
    <submittedName>
        <fullName evidence="12">Alkaline phosphatase</fullName>
    </submittedName>
</protein>
<evidence type="ECO:0000256" key="5">
    <source>
        <dbReference type="ARBA" id="ARBA00022833"/>
    </source>
</evidence>
<feature type="binding site" evidence="8">
    <location>
        <position position="300"/>
    </location>
    <ligand>
        <name>Zn(2+)</name>
        <dbReference type="ChEBI" id="CHEBI:29105"/>
        <label>2</label>
    </ligand>
</feature>
<feature type="signal peptide" evidence="11">
    <location>
        <begin position="1"/>
        <end position="18"/>
    </location>
</feature>
<evidence type="ECO:0000313" key="13">
    <source>
        <dbReference type="Proteomes" id="UP000568664"/>
    </source>
</evidence>
<keyword evidence="13" id="KW-1185">Reference proteome</keyword>
<evidence type="ECO:0000256" key="10">
    <source>
        <dbReference type="SAM" id="Coils"/>
    </source>
</evidence>
<dbReference type="Pfam" id="PF00245">
    <property type="entry name" value="Alk_phosphatase"/>
    <property type="match status" value="1"/>
</dbReference>
<organism evidence="12 13">
    <name type="scientific">Thalassotalea algicola</name>
    <dbReference type="NCBI Taxonomy" id="2716224"/>
    <lineage>
        <taxon>Bacteria</taxon>
        <taxon>Pseudomonadati</taxon>
        <taxon>Pseudomonadota</taxon>
        <taxon>Gammaproteobacteria</taxon>
        <taxon>Alteromonadales</taxon>
        <taxon>Colwelliaceae</taxon>
        <taxon>Thalassotalea</taxon>
    </lineage>
</organism>
<dbReference type="Gene3D" id="3.40.720.10">
    <property type="entry name" value="Alkaline Phosphatase, subunit A"/>
    <property type="match status" value="1"/>
</dbReference>
<dbReference type="InterPro" id="IPR001952">
    <property type="entry name" value="Alkaline_phosphatase"/>
</dbReference>
<comment type="cofactor">
    <cofactor evidence="8">
        <name>Zn(2+)</name>
        <dbReference type="ChEBI" id="CHEBI:29105"/>
    </cofactor>
    <text evidence="8">Binds 2 Zn(2+) ions.</text>
</comment>
<dbReference type="PANTHER" id="PTHR11596:SF5">
    <property type="entry name" value="ALKALINE PHOSPHATASE"/>
    <property type="match status" value="1"/>
</dbReference>
<dbReference type="PROSITE" id="PS00123">
    <property type="entry name" value="ALKALINE_PHOSPHATASE"/>
    <property type="match status" value="1"/>
</dbReference>
<name>A0A7Y0LBK3_9GAMM</name>
<gene>
    <name evidence="12" type="ORF">HII17_08225</name>
</gene>
<keyword evidence="2" id="KW-0597">Phosphoprotein</keyword>
<dbReference type="EMBL" id="JABBXH010000002">
    <property type="protein sequence ID" value="NMP31545.1"/>
    <property type="molecule type" value="Genomic_DNA"/>
</dbReference>
<dbReference type="GO" id="GO:0046872">
    <property type="term" value="F:metal ion binding"/>
    <property type="evidence" value="ECO:0007669"/>
    <property type="project" value="UniProtKB-KW"/>
</dbReference>
<evidence type="ECO:0000256" key="2">
    <source>
        <dbReference type="ARBA" id="ARBA00022553"/>
    </source>
</evidence>
<dbReference type="PRINTS" id="PR00113">
    <property type="entry name" value="ALKPHPHTASE"/>
</dbReference>
<comment type="similarity">
    <text evidence="1 9">Belongs to the alkaline phosphatase family.</text>
</comment>
<evidence type="ECO:0000256" key="9">
    <source>
        <dbReference type="RuleBase" id="RU003946"/>
    </source>
</evidence>
<comment type="cofactor">
    <cofactor evidence="8">
        <name>Mg(2+)</name>
        <dbReference type="ChEBI" id="CHEBI:18420"/>
    </cofactor>
    <text evidence="8">Binds 1 Mg(2+) ion.</text>
</comment>
<keyword evidence="6 8" id="KW-0460">Magnesium</keyword>
<evidence type="ECO:0000256" key="11">
    <source>
        <dbReference type="SAM" id="SignalP"/>
    </source>
</evidence>
<feature type="binding site" evidence="8">
    <location>
        <position position="416"/>
    </location>
    <ligand>
        <name>Zn(2+)</name>
        <dbReference type="ChEBI" id="CHEBI:29105"/>
        <label>2</label>
    </ligand>
</feature>
<feature type="active site" description="Phosphoserine intermediate" evidence="7">
    <location>
        <position position="80"/>
    </location>
</feature>
<feature type="binding site" evidence="8">
    <location>
        <position position="31"/>
    </location>
    <ligand>
        <name>Mg(2+)</name>
        <dbReference type="ChEBI" id="CHEBI:18420"/>
    </ligand>
</feature>
<accession>A0A7Y0LBK3</accession>
<dbReference type="AlphaFoldDB" id="A0A7Y0LBK3"/>
<feature type="binding site" evidence="8">
    <location>
        <position position="258"/>
    </location>
    <ligand>
        <name>Zn(2+)</name>
        <dbReference type="ChEBI" id="CHEBI:29105"/>
        <label>2</label>
    </ligand>
</feature>
<keyword evidence="4" id="KW-0378">Hydrolase</keyword>
<proteinExistence type="inferred from homology"/>
<evidence type="ECO:0000313" key="12">
    <source>
        <dbReference type="EMBL" id="NMP31545.1"/>
    </source>
</evidence>
<evidence type="ECO:0000256" key="3">
    <source>
        <dbReference type="ARBA" id="ARBA00022723"/>
    </source>
</evidence>
<dbReference type="CDD" id="cd16012">
    <property type="entry name" value="ALP"/>
    <property type="match status" value="1"/>
</dbReference>
<evidence type="ECO:0000256" key="1">
    <source>
        <dbReference type="ARBA" id="ARBA00005984"/>
    </source>
</evidence>
<evidence type="ECO:0000256" key="4">
    <source>
        <dbReference type="ARBA" id="ARBA00022801"/>
    </source>
</evidence>
<feature type="coiled-coil region" evidence="10">
    <location>
        <begin position="177"/>
        <end position="204"/>
    </location>
</feature>
<feature type="binding site" evidence="8">
    <location>
        <position position="301"/>
    </location>
    <ligand>
        <name>Zn(2+)</name>
        <dbReference type="ChEBI" id="CHEBI:29105"/>
        <label>2</label>
    </ligand>
</feature>
<feature type="binding site" evidence="8">
    <location>
        <position position="253"/>
    </location>
    <ligand>
        <name>Mg(2+)</name>
        <dbReference type="ChEBI" id="CHEBI:18420"/>
    </ligand>
</feature>
<dbReference type="Gene3D" id="1.10.60.40">
    <property type="match status" value="1"/>
</dbReference>
<feature type="binding site" evidence="8">
    <location>
        <position position="131"/>
    </location>
    <ligand>
        <name>Mg(2+)</name>
        <dbReference type="ChEBI" id="CHEBI:18420"/>
    </ligand>
</feature>
<sequence length="456" mass="50319">MRKLALSLCLATSLNVAASQESHNIIMVVADGMGPAFTTGYRYFNDDKSTEQVEQTIFDKYQIGSASTYPAPVSGYVTDSAAGATALSTGIKSYNGAIAVDVNKQPIETVLERAKSYGMKTGAVVTSQVNHATPASYIVHNEHRRNYNDIADSYFIDRIEGQFKFDVLLGGGWLYFIRDERNLVEEFKQENVQYIDKYQQLSSLKKGKSAIGLFAEKGLPWALDDKNPHRLSALTNTATKLLDNSHGYFLLIEASQVDWAGHANDIASAMAEMDDLAKTMELLEGYVANNPNTTVILTADHSTGGLTLAAKGKYVWQPDILKLQKHSAEAITKQLITNEISPSLTNQLFNFELTKQEVNDLIIAKLKSEEQIAIYNALSSEQKKSAKKPRPNRIVGKAVTHIIDTRTNTGWTSGGHTAIDVPVIALGKHAEMFAGHQDNTDIAKKVFKLLEQYRQH</sequence>
<evidence type="ECO:0000256" key="7">
    <source>
        <dbReference type="PIRSR" id="PIRSR601952-1"/>
    </source>
</evidence>
<keyword evidence="5 8" id="KW-0862">Zinc</keyword>
<comment type="caution">
    <text evidence="12">The sequence shown here is derived from an EMBL/GenBank/DDBJ whole genome shotgun (WGS) entry which is preliminary data.</text>
</comment>
<dbReference type="GO" id="GO:0004035">
    <property type="term" value="F:alkaline phosphatase activity"/>
    <property type="evidence" value="ECO:0007669"/>
    <property type="project" value="TreeGrafter"/>
</dbReference>
<reference evidence="12 13" key="1">
    <citation type="submission" date="2020-04" db="EMBL/GenBank/DDBJ databases">
        <title>Thalassotalea sp. M1531, isolated from the surface of marine red alga.</title>
        <authorList>
            <person name="Pang L."/>
            <person name="Lu D.-C."/>
        </authorList>
    </citation>
    <scope>NUCLEOTIDE SEQUENCE [LARGE SCALE GENOMIC DNA]</scope>
    <source>
        <strain evidence="12 13">M1531</strain>
    </source>
</reference>
<dbReference type="RefSeq" id="WP_169074851.1">
    <property type="nucleotide sequence ID" value="NZ_JABBXH010000002.1"/>
</dbReference>
<feature type="binding site" evidence="8">
    <location>
        <position position="31"/>
    </location>
    <ligand>
        <name>Zn(2+)</name>
        <dbReference type="ChEBI" id="CHEBI:29105"/>
        <label>2</label>
    </ligand>
</feature>
<dbReference type="PANTHER" id="PTHR11596">
    <property type="entry name" value="ALKALINE PHOSPHATASE"/>
    <property type="match status" value="1"/>
</dbReference>
<keyword evidence="3 8" id="KW-0479">Metal-binding</keyword>
<dbReference type="InterPro" id="IPR017850">
    <property type="entry name" value="Alkaline_phosphatase_core_sf"/>
</dbReference>
<feature type="binding site" evidence="8">
    <location>
        <position position="262"/>
    </location>
    <ligand>
        <name>Zn(2+)</name>
        <dbReference type="ChEBI" id="CHEBI:29105"/>
        <label>2</label>
    </ligand>
</feature>
<dbReference type="SMART" id="SM00098">
    <property type="entry name" value="alkPPc"/>
    <property type="match status" value="1"/>
</dbReference>
<dbReference type="Proteomes" id="UP000568664">
    <property type="component" value="Unassembled WGS sequence"/>
</dbReference>
<evidence type="ECO:0000256" key="6">
    <source>
        <dbReference type="ARBA" id="ARBA00022842"/>
    </source>
</evidence>
<dbReference type="SUPFAM" id="SSF53649">
    <property type="entry name" value="Alkaline phosphatase-like"/>
    <property type="match status" value="1"/>
</dbReference>
<feature type="binding site" evidence="8">
    <location>
        <position position="133"/>
    </location>
    <ligand>
        <name>Mg(2+)</name>
        <dbReference type="ChEBI" id="CHEBI:18420"/>
    </ligand>
</feature>